<evidence type="ECO:0000256" key="4">
    <source>
        <dbReference type="ARBA" id="ARBA00022960"/>
    </source>
</evidence>
<dbReference type="InterPro" id="IPR016181">
    <property type="entry name" value="Acyl_CoA_acyltransferase"/>
</dbReference>
<dbReference type="InterPro" id="IPR050644">
    <property type="entry name" value="PG_Glycine_Bridge_Synth"/>
</dbReference>
<keyword evidence="5" id="KW-0573">Peptidoglycan synthesis</keyword>
<dbReference type="AlphaFoldDB" id="A0A139RE20"/>
<proteinExistence type="inferred from homology"/>
<evidence type="ECO:0000256" key="2">
    <source>
        <dbReference type="ARBA" id="ARBA00022490"/>
    </source>
</evidence>
<dbReference type="Gene3D" id="1.20.58.90">
    <property type="match status" value="1"/>
</dbReference>
<dbReference type="GO" id="GO:0008360">
    <property type="term" value="P:regulation of cell shape"/>
    <property type="evidence" value="ECO:0007669"/>
    <property type="project" value="UniProtKB-KW"/>
</dbReference>
<comment type="caution">
    <text evidence="8">The sequence shown here is derived from an EMBL/GenBank/DDBJ whole genome shotgun (WGS) entry which is preliminary data.</text>
</comment>
<dbReference type="PATRIC" id="fig|1303.87.peg.2176"/>
<dbReference type="GO" id="GO:0016874">
    <property type="term" value="F:ligase activity"/>
    <property type="evidence" value="ECO:0007669"/>
    <property type="project" value="UniProtKB-KW"/>
</dbReference>
<dbReference type="RefSeq" id="WP_061866473.1">
    <property type="nucleotide sequence ID" value="NZ_LQZE01000396.1"/>
</dbReference>
<dbReference type="PANTHER" id="PTHR36174">
    <property type="entry name" value="LIPID II:GLYCINE GLYCYLTRANSFERASE"/>
    <property type="match status" value="1"/>
</dbReference>
<dbReference type="Gene3D" id="3.40.630.30">
    <property type="match status" value="2"/>
</dbReference>
<evidence type="ECO:0000256" key="6">
    <source>
        <dbReference type="ARBA" id="ARBA00023315"/>
    </source>
</evidence>
<keyword evidence="4" id="KW-0133">Cell shape</keyword>
<evidence type="ECO:0000313" key="8">
    <source>
        <dbReference type="EMBL" id="KXU12993.1"/>
    </source>
</evidence>
<dbReference type="GO" id="GO:0071555">
    <property type="term" value="P:cell wall organization"/>
    <property type="evidence" value="ECO:0007669"/>
    <property type="project" value="UniProtKB-KW"/>
</dbReference>
<gene>
    <name evidence="8" type="ORF">SORDD17_01816</name>
</gene>
<keyword evidence="2" id="KW-0963">Cytoplasm</keyword>
<accession>A0A139RE20</accession>
<name>A0A139RE20_STROR</name>
<keyword evidence="7" id="KW-0961">Cell wall biogenesis/degradation</keyword>
<dbReference type="GO" id="GO:0009252">
    <property type="term" value="P:peptidoglycan biosynthetic process"/>
    <property type="evidence" value="ECO:0007669"/>
    <property type="project" value="UniProtKB-KW"/>
</dbReference>
<evidence type="ECO:0000256" key="1">
    <source>
        <dbReference type="ARBA" id="ARBA00009943"/>
    </source>
</evidence>
<dbReference type="PROSITE" id="PS51191">
    <property type="entry name" value="FEMABX"/>
    <property type="match status" value="1"/>
</dbReference>
<sequence>MTFVVLSIEEFNQHTHQSNHCSFMQSAEMEVLLRNRGYTTHYLGWKEEKQVLVSALLYSIPMTGGLHMEINSGPVCTDEKKLSDFYKALQTYAKENGALELVIKPDTIYQTFDNEGQPTSKENDQLIKELTDLGYVHDGFTTSYSECNPNWNYIKDLTPYNKDSLLNSFNKNSIRNIKKSLKYKIIIRRIESDELVAFKQITNETAKRQGFKDKSLDYYQAVYHAFGDKADFIIAELDIVNTIQHIEKEAENLDKSSKNYPKQFEQLQEQKEKLKAIADNICSNKLILACALILYTSQEATYLFGGSLKEYQQFSAPFLIQYHAMVQSMEKKIPKYNFYGISGNFDGNDGVLRFKQNFNGYIIRKVGVFRYYPNPRKIKFLHCIKKIFKHIRLRR</sequence>
<evidence type="ECO:0000313" key="9">
    <source>
        <dbReference type="Proteomes" id="UP000072989"/>
    </source>
</evidence>
<keyword evidence="3" id="KW-0808">Transferase</keyword>
<evidence type="ECO:0000256" key="3">
    <source>
        <dbReference type="ARBA" id="ARBA00022679"/>
    </source>
</evidence>
<reference evidence="8 9" key="1">
    <citation type="submission" date="2016-01" db="EMBL/GenBank/DDBJ databases">
        <title>Highly variable Streptococcus oralis are common among viridans streptococci isolated from primates.</title>
        <authorList>
            <person name="Denapaite D."/>
            <person name="Rieger M."/>
            <person name="Koendgen S."/>
            <person name="Brueckner R."/>
            <person name="Ochigava I."/>
            <person name="Kappeler P."/>
            <person name="Maetz-Rensing K."/>
            <person name="Leendertz F."/>
            <person name="Hakenbeck R."/>
        </authorList>
    </citation>
    <scope>NUCLEOTIDE SEQUENCE [LARGE SCALE GENOMIC DNA]</scope>
    <source>
        <strain evidence="8 9">DD17</strain>
    </source>
</reference>
<dbReference type="SUPFAM" id="SSF55729">
    <property type="entry name" value="Acyl-CoA N-acyltransferases (Nat)"/>
    <property type="match status" value="2"/>
</dbReference>
<dbReference type="Proteomes" id="UP000072989">
    <property type="component" value="Unassembled WGS sequence"/>
</dbReference>
<evidence type="ECO:0000256" key="5">
    <source>
        <dbReference type="ARBA" id="ARBA00022984"/>
    </source>
</evidence>
<dbReference type="Pfam" id="PF02388">
    <property type="entry name" value="FemAB"/>
    <property type="match status" value="1"/>
</dbReference>
<dbReference type="GO" id="GO:0016755">
    <property type="term" value="F:aminoacyltransferase activity"/>
    <property type="evidence" value="ECO:0007669"/>
    <property type="project" value="InterPro"/>
</dbReference>
<evidence type="ECO:0000256" key="7">
    <source>
        <dbReference type="ARBA" id="ARBA00023316"/>
    </source>
</evidence>
<keyword evidence="8" id="KW-0436">Ligase</keyword>
<dbReference type="EMBL" id="LQZE01000396">
    <property type="protein sequence ID" value="KXU12993.1"/>
    <property type="molecule type" value="Genomic_DNA"/>
</dbReference>
<protein>
    <submittedName>
        <fullName evidence="8">tRNA-dependent lipid II-Ala--L-alanine ligase</fullName>
    </submittedName>
</protein>
<comment type="similarity">
    <text evidence="1">Belongs to the FemABX family.</text>
</comment>
<dbReference type="PANTHER" id="PTHR36174:SF2">
    <property type="entry name" value="AMINOACYLTRANSFERASE FEMA"/>
    <property type="match status" value="1"/>
</dbReference>
<organism evidence="8 9">
    <name type="scientific">Streptococcus oralis</name>
    <dbReference type="NCBI Taxonomy" id="1303"/>
    <lineage>
        <taxon>Bacteria</taxon>
        <taxon>Bacillati</taxon>
        <taxon>Bacillota</taxon>
        <taxon>Bacilli</taxon>
        <taxon>Lactobacillales</taxon>
        <taxon>Streptococcaceae</taxon>
        <taxon>Streptococcus</taxon>
    </lineage>
</organism>
<keyword evidence="6" id="KW-0012">Acyltransferase</keyword>
<dbReference type="InterPro" id="IPR003447">
    <property type="entry name" value="FEMABX"/>
</dbReference>